<dbReference type="EMBL" id="CP135996">
    <property type="protein sequence ID" value="WOC32030.1"/>
    <property type="molecule type" value="Genomic_DNA"/>
</dbReference>
<dbReference type="AlphaFoldDB" id="A0AA97D7K6"/>
<dbReference type="SUPFAM" id="SSF51556">
    <property type="entry name" value="Metallo-dependent hydrolases"/>
    <property type="match status" value="1"/>
</dbReference>
<dbReference type="PROSITE" id="PS51365">
    <property type="entry name" value="RENAL_DIPEPTIDASE_2"/>
    <property type="match status" value="1"/>
</dbReference>
<dbReference type="GO" id="GO:0006508">
    <property type="term" value="P:proteolysis"/>
    <property type="evidence" value="ECO:0007669"/>
    <property type="project" value="InterPro"/>
</dbReference>
<reference evidence="1 2" key="2">
    <citation type="submission" date="2024-06" db="EMBL/GenBank/DDBJ databases">
        <title>Caproicibacterium argilliputei sp. nov, a novel caproic acid producing anaerobic bacterium isolated from pit mud.</title>
        <authorList>
            <person name="Xia S."/>
        </authorList>
    </citation>
    <scope>NUCLEOTIDE SEQUENCE [LARGE SCALE GENOMIC DNA]</scope>
    <source>
        <strain evidence="1 2">ZCY20-5</strain>
    </source>
</reference>
<sequence length="327" mass="35670">MRFFDLHCDTISTRVARGGGKVHLRRSEGQLDLERLRAGGVSAQVFAAFLPTGDAAREVGVTEKPQALFDQIYACYQKELRANKDLLAPALSGRDILKNEQNGRISAILSIEDSVLLDGNLHKLPALHKKGVRIMTLTWNYENSLGYPASPVPADMARGLKPFGKAAVQRMQELGILVDVSHLSDGGFQDVAALSRTAHIPFAATHSCARALCPHPRNLTDEMLHTIGETGSVCGINFNAYFLNGRSGNYTKIDDIVQCARYMRNKAGIDALALGSDFDGIDSTLEFGDCAGLPQLADALAMYFPSEEVEKICWKNALRVFSAVTDR</sequence>
<dbReference type="Pfam" id="PF01244">
    <property type="entry name" value="Peptidase_M19"/>
    <property type="match status" value="1"/>
</dbReference>
<proteinExistence type="predicted"/>
<keyword evidence="2" id="KW-1185">Reference proteome</keyword>
<keyword evidence="1" id="KW-0645">Protease</keyword>
<evidence type="ECO:0000313" key="1">
    <source>
        <dbReference type="EMBL" id="WOC32030.1"/>
    </source>
</evidence>
<dbReference type="CDD" id="cd01301">
    <property type="entry name" value="rDP_like"/>
    <property type="match status" value="1"/>
</dbReference>
<gene>
    <name evidence="1" type="ORF">PXC00_12670</name>
</gene>
<name>A0AA97D7K6_9FIRM</name>
<reference evidence="2" key="3">
    <citation type="submission" date="2024-06" db="EMBL/GenBank/DDBJ databases">
        <authorList>
            <person name="Zeng C."/>
        </authorList>
    </citation>
    <scope>NUCLEOTIDE SEQUENCE [LARGE SCALE GENOMIC DNA]</scope>
    <source>
        <strain evidence="2">ZCY20-5</strain>
    </source>
</reference>
<dbReference type="PANTHER" id="PTHR10443:SF12">
    <property type="entry name" value="DIPEPTIDASE"/>
    <property type="match status" value="1"/>
</dbReference>
<dbReference type="RefSeq" id="WP_275844093.1">
    <property type="nucleotide sequence ID" value="NZ_CP135996.1"/>
</dbReference>
<protein>
    <submittedName>
        <fullName evidence="1">Dipeptidase</fullName>
        <ecNumber evidence="1">3.4.13.19</ecNumber>
    </submittedName>
</protein>
<dbReference type="GO" id="GO:0070573">
    <property type="term" value="F:metallodipeptidase activity"/>
    <property type="evidence" value="ECO:0007669"/>
    <property type="project" value="InterPro"/>
</dbReference>
<dbReference type="PANTHER" id="PTHR10443">
    <property type="entry name" value="MICROSOMAL DIPEPTIDASE"/>
    <property type="match status" value="1"/>
</dbReference>
<evidence type="ECO:0000313" key="2">
    <source>
        <dbReference type="Proteomes" id="UP001300604"/>
    </source>
</evidence>
<keyword evidence="1" id="KW-0378">Hydrolase</keyword>
<dbReference type="InterPro" id="IPR008257">
    <property type="entry name" value="Pept_M19"/>
</dbReference>
<reference evidence="2" key="1">
    <citation type="submission" date="2024-06" db="EMBL/GenBank/DDBJ databases">
        <title>Caproicibacterium argilliputei sp. nov, a novel caproic acid producing anaerobic bacterium isolated from pit mud.</title>
        <authorList>
            <person name="Zeng C."/>
        </authorList>
    </citation>
    <scope>NUCLEOTIDE SEQUENCE [LARGE SCALE GENOMIC DNA]</scope>
    <source>
        <strain evidence="2">ZCY20-5</strain>
    </source>
</reference>
<dbReference type="Gene3D" id="3.20.20.140">
    <property type="entry name" value="Metal-dependent hydrolases"/>
    <property type="match status" value="1"/>
</dbReference>
<dbReference type="InterPro" id="IPR032466">
    <property type="entry name" value="Metal_Hydrolase"/>
</dbReference>
<dbReference type="EC" id="3.4.13.19" evidence="1"/>
<organism evidence="1 2">
    <name type="scientific">Caproicibacterium argilliputei</name>
    <dbReference type="NCBI Taxonomy" id="3030016"/>
    <lineage>
        <taxon>Bacteria</taxon>
        <taxon>Bacillati</taxon>
        <taxon>Bacillota</taxon>
        <taxon>Clostridia</taxon>
        <taxon>Eubacteriales</taxon>
        <taxon>Oscillospiraceae</taxon>
        <taxon>Caproicibacterium</taxon>
    </lineage>
</organism>
<keyword evidence="1" id="KW-0224">Dipeptidase</keyword>
<dbReference type="KEGG" id="carl:PXC00_12670"/>
<accession>A0AA97D7K6</accession>
<dbReference type="Proteomes" id="UP001300604">
    <property type="component" value="Chromosome"/>
</dbReference>